<dbReference type="GO" id="GO:0033617">
    <property type="term" value="P:mitochondrial respiratory chain complex IV assembly"/>
    <property type="evidence" value="ECO:0007669"/>
    <property type="project" value="TreeGrafter"/>
</dbReference>
<organism evidence="6 7">
    <name type="scientific">Lentinula detonsa</name>
    <dbReference type="NCBI Taxonomy" id="2804962"/>
    <lineage>
        <taxon>Eukaryota</taxon>
        <taxon>Fungi</taxon>
        <taxon>Dikarya</taxon>
        <taxon>Basidiomycota</taxon>
        <taxon>Agaricomycotina</taxon>
        <taxon>Agaricomycetes</taxon>
        <taxon>Agaricomycetidae</taxon>
        <taxon>Agaricales</taxon>
        <taxon>Marasmiineae</taxon>
        <taxon>Omphalotaceae</taxon>
        <taxon>Lentinula</taxon>
    </lineage>
</organism>
<keyword evidence="3" id="KW-1015">Disulfide bond</keyword>
<evidence type="ECO:0000256" key="3">
    <source>
        <dbReference type="ARBA" id="ARBA00023157"/>
    </source>
</evidence>
<comment type="similarity">
    <text evidence="5">Belongs to the COX19 family.</text>
</comment>
<evidence type="ECO:0000256" key="4">
    <source>
        <dbReference type="ARBA" id="ARBA00037279"/>
    </source>
</evidence>
<keyword evidence="2" id="KW-0963">Cytoplasm</keyword>
<dbReference type="Proteomes" id="UP001163850">
    <property type="component" value="Unassembled WGS sequence"/>
</dbReference>
<comment type="caution">
    <text evidence="6">The sequence shown here is derived from an EMBL/GenBank/DDBJ whole genome shotgun (WGS) entry which is preliminary data.</text>
</comment>
<sequence length="79" mass="8945">FKVSPPDRGSLPLDHYGYKLYINCLKINPSTSTACRDLSKEYLHCRMNRRLMQQEDWESLGLANVGKSAASGKDSRDNP</sequence>
<name>A0AA38USZ8_9AGAR</name>
<gene>
    <name evidence="6" type="ORF">F5890DRAFT_1377424</name>
</gene>
<proteinExistence type="inferred from homology"/>
<reference evidence="6" key="1">
    <citation type="submission" date="2022-08" db="EMBL/GenBank/DDBJ databases">
        <authorList>
            <consortium name="DOE Joint Genome Institute"/>
            <person name="Min B."/>
            <person name="Riley R."/>
            <person name="Sierra-Patev S."/>
            <person name="Naranjo-Ortiz M."/>
            <person name="Looney B."/>
            <person name="Konkel Z."/>
            <person name="Slot J.C."/>
            <person name="Sakamoto Y."/>
            <person name="Steenwyk J.L."/>
            <person name="Rokas A."/>
            <person name="Carro J."/>
            <person name="Camarero S."/>
            <person name="Ferreira P."/>
            <person name="Molpeceres G."/>
            <person name="Ruiz-Duenas F.J."/>
            <person name="Serrano A."/>
            <person name="Henrissat B."/>
            <person name="Drula E."/>
            <person name="Hughes K.W."/>
            <person name="Mata J.L."/>
            <person name="Ishikawa N.K."/>
            <person name="Vargas-Isla R."/>
            <person name="Ushijima S."/>
            <person name="Smith C.A."/>
            <person name="Ahrendt S."/>
            <person name="Andreopoulos W."/>
            <person name="He G."/>
            <person name="Labutti K."/>
            <person name="Lipzen A."/>
            <person name="Ng V."/>
            <person name="Sandor L."/>
            <person name="Barry K."/>
            <person name="Martinez A.T."/>
            <person name="Xiao Y."/>
            <person name="Gibbons J.G."/>
            <person name="Terashima K."/>
            <person name="Hibbett D.S."/>
            <person name="Grigoriev I.V."/>
        </authorList>
    </citation>
    <scope>NUCLEOTIDE SEQUENCE</scope>
    <source>
        <strain evidence="6">TFB7829</strain>
    </source>
</reference>
<evidence type="ECO:0000256" key="2">
    <source>
        <dbReference type="ARBA" id="ARBA00022490"/>
    </source>
</evidence>
<comment type="subcellular location">
    <subcellularLocation>
        <location evidence="1">Cytoplasm</location>
    </subcellularLocation>
</comment>
<evidence type="ECO:0000256" key="1">
    <source>
        <dbReference type="ARBA" id="ARBA00004496"/>
    </source>
</evidence>
<dbReference type="InterPro" id="IPR051383">
    <property type="entry name" value="COX19"/>
</dbReference>
<evidence type="ECO:0000313" key="6">
    <source>
        <dbReference type="EMBL" id="KAJ3985687.1"/>
    </source>
</evidence>
<dbReference type="GO" id="GO:0005758">
    <property type="term" value="C:mitochondrial intermembrane space"/>
    <property type="evidence" value="ECO:0007669"/>
    <property type="project" value="TreeGrafter"/>
</dbReference>
<comment type="function">
    <text evidence="4">Required for the assembly of mitochondrial cytochrome c oxidase.</text>
</comment>
<protein>
    <recommendedName>
        <fullName evidence="8">CHCH domain-containing protein</fullName>
    </recommendedName>
</protein>
<evidence type="ECO:0000256" key="5">
    <source>
        <dbReference type="ARBA" id="ARBA00038223"/>
    </source>
</evidence>
<dbReference type="AlphaFoldDB" id="A0AA38USZ8"/>
<dbReference type="EMBL" id="MU801956">
    <property type="protein sequence ID" value="KAJ3985687.1"/>
    <property type="molecule type" value="Genomic_DNA"/>
</dbReference>
<feature type="non-terminal residue" evidence="6">
    <location>
        <position position="79"/>
    </location>
</feature>
<evidence type="ECO:0008006" key="8">
    <source>
        <dbReference type="Google" id="ProtNLM"/>
    </source>
</evidence>
<feature type="non-terminal residue" evidence="6">
    <location>
        <position position="1"/>
    </location>
</feature>
<dbReference type="PANTHER" id="PTHR21107">
    <property type="entry name" value="CYTOCHROME C OXIDASE ASSEMBLY PROTEIN COX19"/>
    <property type="match status" value="1"/>
</dbReference>
<evidence type="ECO:0000313" key="7">
    <source>
        <dbReference type="Proteomes" id="UP001163850"/>
    </source>
</evidence>
<accession>A0AA38USZ8</accession>
<dbReference type="PANTHER" id="PTHR21107:SF2">
    <property type="entry name" value="CYTOCHROME C OXIDASE ASSEMBLY PROTEIN COX19"/>
    <property type="match status" value="1"/>
</dbReference>